<gene>
    <name evidence="3" type="primary">Pigq_0</name>
    <name evidence="2" type="synonym">Pigq_1</name>
    <name evidence="2" type="ORF">CM83_93435</name>
    <name evidence="3" type="ORF">CM83_93440</name>
</gene>
<dbReference type="GO" id="GO:0016757">
    <property type="term" value="F:glycosyltransferase activity"/>
    <property type="evidence" value="ECO:0007669"/>
    <property type="project" value="UniProtKB-KW"/>
</dbReference>
<evidence type="ECO:0000256" key="1">
    <source>
        <dbReference type="SAM" id="Phobius"/>
    </source>
</evidence>
<dbReference type="EMBL" id="GBHO01021146">
    <property type="protein sequence ID" value="JAG22458.1"/>
    <property type="molecule type" value="Transcribed_RNA"/>
</dbReference>
<dbReference type="GO" id="GO:0006506">
    <property type="term" value="P:GPI anchor biosynthetic process"/>
    <property type="evidence" value="ECO:0007669"/>
    <property type="project" value="InterPro"/>
</dbReference>
<name>A0A0A9XU87_LYGHE</name>
<proteinExistence type="predicted"/>
<evidence type="ECO:0000313" key="4">
    <source>
        <dbReference type="EMBL" id="JAG48857.1"/>
    </source>
</evidence>
<protein>
    <submittedName>
        <fullName evidence="3">Phosphatidylinositol N-acetylglucosaminyltransferase subunit Q</fullName>
    </submittedName>
</protein>
<evidence type="ECO:0000313" key="3">
    <source>
        <dbReference type="EMBL" id="JAG22458.1"/>
    </source>
</evidence>
<organism evidence="3">
    <name type="scientific">Lygus hesperus</name>
    <name type="common">Western plant bug</name>
    <dbReference type="NCBI Taxonomy" id="30085"/>
    <lineage>
        <taxon>Eukaryota</taxon>
        <taxon>Metazoa</taxon>
        <taxon>Ecdysozoa</taxon>
        <taxon>Arthropoda</taxon>
        <taxon>Hexapoda</taxon>
        <taxon>Insecta</taxon>
        <taxon>Pterygota</taxon>
        <taxon>Neoptera</taxon>
        <taxon>Paraneoptera</taxon>
        <taxon>Hemiptera</taxon>
        <taxon>Heteroptera</taxon>
        <taxon>Panheteroptera</taxon>
        <taxon>Cimicomorpha</taxon>
        <taxon>Miridae</taxon>
        <taxon>Mirini</taxon>
        <taxon>Lygus</taxon>
    </lineage>
</organism>
<feature type="transmembrane region" description="Helical" evidence="1">
    <location>
        <begin position="380"/>
        <end position="403"/>
    </location>
</feature>
<keyword evidence="3" id="KW-0808">Transferase</keyword>
<feature type="transmembrane region" description="Helical" evidence="1">
    <location>
        <begin position="272"/>
        <end position="290"/>
    </location>
</feature>
<dbReference type="EMBL" id="GBRD01016970">
    <property type="protein sequence ID" value="JAG48857.1"/>
    <property type="molecule type" value="Transcribed_RNA"/>
</dbReference>
<dbReference type="EMBL" id="GBHO01021148">
    <property type="protein sequence ID" value="JAG22456.1"/>
    <property type="molecule type" value="Transcribed_RNA"/>
</dbReference>
<keyword evidence="3" id="KW-0328">Glycosyltransferase</keyword>
<feature type="transmembrane region" description="Helical" evidence="1">
    <location>
        <begin position="210"/>
        <end position="231"/>
    </location>
</feature>
<reference evidence="4" key="3">
    <citation type="submission" date="2014-09" db="EMBL/GenBank/DDBJ databases">
        <authorList>
            <person name="Magalhaes I.L.F."/>
            <person name="Oliveira U."/>
            <person name="Santos F.R."/>
            <person name="Vidigal T.H.D.A."/>
            <person name="Brescovit A.D."/>
            <person name="Santos A.J."/>
        </authorList>
    </citation>
    <scope>NUCLEOTIDE SEQUENCE</scope>
</reference>
<reference evidence="3" key="2">
    <citation type="submission" date="2014-07" db="EMBL/GenBank/DDBJ databases">
        <authorList>
            <person name="Hull J."/>
        </authorList>
    </citation>
    <scope>NUCLEOTIDE SEQUENCE</scope>
</reference>
<dbReference type="GO" id="GO:0005783">
    <property type="term" value="C:endoplasmic reticulum"/>
    <property type="evidence" value="ECO:0007669"/>
    <property type="project" value="TreeGrafter"/>
</dbReference>
<dbReference type="Pfam" id="PF05024">
    <property type="entry name" value="Gpi1"/>
    <property type="match status" value="1"/>
</dbReference>
<dbReference type="GO" id="GO:0016020">
    <property type="term" value="C:membrane"/>
    <property type="evidence" value="ECO:0007669"/>
    <property type="project" value="InterPro"/>
</dbReference>
<keyword evidence="1" id="KW-0472">Membrane</keyword>
<dbReference type="PANTHER" id="PTHR21329:SF3">
    <property type="entry name" value="PHOSPHATIDYLINOSITOL N-ACETYLGLUCOSAMINYLTRANSFERASE SUBUNIT Q"/>
    <property type="match status" value="1"/>
</dbReference>
<accession>A0A0A9XU87</accession>
<sequence>METVLIFIPRSLSKCQESGRLLGVYSAKNSKTCDAFYVLGFHQSNSPQNESIGYLNSSSRSSKEIEENKLYVSCNNGELVIDSVVKNHEVFPLSNCHIIQYDEASLVKSELYIPQDGKFEDISRQGDYFKVLAYHLKKQRLATSNGSRRMPVFISRILAVLEFLSRAFDTSKFSTYSSIGLHLKDSVTNMKWLLGKVFHDGGVTLQTGNMIFSMIVDIVGGLAVAFVLDYITRDNKSHVFGVMAAKTEELLEFIKYMIKWLMGSPAGLKLNYPLNYILGNFFLYNIYLWWTFLGLIRPLLEVGFNAFLKLGFLGIGLQIAILADMFSLVTFHLYCIYIYAARLYEFQIKGILSLSKIFLGRKRNPEPDKVDSCPYSTEQLFVGTVCFTVLLFLLPTTLVYYVVFTLIRLGFICFGGILTRARFLLQILPLYSSVIWMVYPRLIITTTKLVPVCGLTSAGIVTLIAQPEVSSWFDTMSMCVPGILHKPKNVNWKAIVENVLSGKLVYPV</sequence>
<keyword evidence="1" id="KW-1133">Transmembrane helix</keyword>
<keyword evidence="1" id="KW-0812">Transmembrane</keyword>
<dbReference type="PANTHER" id="PTHR21329">
    <property type="entry name" value="PHOSPHATIDYLINOSITOL N-ACETYLGLUCOSAMINYLTRANSFERASE SUBUNIT Q-RELATED"/>
    <property type="match status" value="1"/>
</dbReference>
<reference evidence="3" key="1">
    <citation type="journal article" date="2014" name="PLoS ONE">
        <title>Transcriptome-Based Identification of ABC Transporters in the Western Tarnished Plant Bug Lygus hesperus.</title>
        <authorList>
            <person name="Hull J.J."/>
            <person name="Chaney K."/>
            <person name="Geib S.M."/>
            <person name="Fabrick J.A."/>
            <person name="Brent C.S."/>
            <person name="Walsh D."/>
            <person name="Lavine L.C."/>
        </authorList>
    </citation>
    <scope>NUCLEOTIDE SEQUENCE</scope>
</reference>
<feature type="transmembrane region" description="Helical" evidence="1">
    <location>
        <begin position="423"/>
        <end position="439"/>
    </location>
</feature>
<dbReference type="EMBL" id="GBRD01010658">
    <property type="protein sequence ID" value="JAG55166.1"/>
    <property type="molecule type" value="Transcribed_RNA"/>
</dbReference>
<dbReference type="InterPro" id="IPR007720">
    <property type="entry name" value="PigQ/GPI1"/>
</dbReference>
<evidence type="ECO:0000313" key="2">
    <source>
        <dbReference type="EMBL" id="JAG22456.1"/>
    </source>
</evidence>
<feature type="transmembrane region" description="Helical" evidence="1">
    <location>
        <begin position="310"/>
        <end position="339"/>
    </location>
</feature>
<dbReference type="AlphaFoldDB" id="A0A0A9XU87"/>